<name>A0AAD7J5T5_9AGAR</name>
<comment type="caution">
    <text evidence="2">The sequence shown here is derived from an EMBL/GenBank/DDBJ whole genome shotgun (WGS) entry which is preliminary data.</text>
</comment>
<feature type="compositionally biased region" description="Basic residues" evidence="1">
    <location>
        <begin position="273"/>
        <end position="285"/>
    </location>
</feature>
<evidence type="ECO:0000313" key="2">
    <source>
        <dbReference type="EMBL" id="KAJ7757731.1"/>
    </source>
</evidence>
<protein>
    <submittedName>
        <fullName evidence="2">Uncharacterized protein</fullName>
    </submittedName>
</protein>
<dbReference type="Proteomes" id="UP001215280">
    <property type="component" value="Unassembled WGS sequence"/>
</dbReference>
<evidence type="ECO:0000256" key="1">
    <source>
        <dbReference type="SAM" id="MobiDB-lite"/>
    </source>
</evidence>
<feature type="compositionally biased region" description="Low complexity" evidence="1">
    <location>
        <begin position="141"/>
        <end position="150"/>
    </location>
</feature>
<reference evidence="2" key="1">
    <citation type="submission" date="2023-03" db="EMBL/GenBank/DDBJ databases">
        <title>Massive genome expansion in bonnet fungi (Mycena s.s.) driven by repeated elements and novel gene families across ecological guilds.</title>
        <authorList>
            <consortium name="Lawrence Berkeley National Laboratory"/>
            <person name="Harder C.B."/>
            <person name="Miyauchi S."/>
            <person name="Viragh M."/>
            <person name="Kuo A."/>
            <person name="Thoen E."/>
            <person name="Andreopoulos B."/>
            <person name="Lu D."/>
            <person name="Skrede I."/>
            <person name="Drula E."/>
            <person name="Henrissat B."/>
            <person name="Morin E."/>
            <person name="Kohler A."/>
            <person name="Barry K."/>
            <person name="LaButti K."/>
            <person name="Morin E."/>
            <person name="Salamov A."/>
            <person name="Lipzen A."/>
            <person name="Mereny Z."/>
            <person name="Hegedus B."/>
            <person name="Baldrian P."/>
            <person name="Stursova M."/>
            <person name="Weitz H."/>
            <person name="Taylor A."/>
            <person name="Grigoriev I.V."/>
            <person name="Nagy L.G."/>
            <person name="Martin F."/>
            <person name="Kauserud H."/>
        </authorList>
    </citation>
    <scope>NUCLEOTIDE SEQUENCE</scope>
    <source>
        <strain evidence="2">CBHHK188m</strain>
    </source>
</reference>
<dbReference type="AlphaFoldDB" id="A0AAD7J5T5"/>
<feature type="region of interest" description="Disordered" evidence="1">
    <location>
        <begin position="141"/>
        <end position="163"/>
    </location>
</feature>
<feature type="region of interest" description="Disordered" evidence="1">
    <location>
        <begin position="256"/>
        <end position="285"/>
    </location>
</feature>
<accession>A0AAD7J5T5</accession>
<evidence type="ECO:0000313" key="3">
    <source>
        <dbReference type="Proteomes" id="UP001215280"/>
    </source>
</evidence>
<keyword evidence="3" id="KW-1185">Reference proteome</keyword>
<sequence>MAFSPCSTLPTAAMNIDDYFDFDAASCDPSTSPTTCREFLHVQSAAKASPGALEEHIVFKRLVLERDAPYDSYQIKVDVDGIRPEAFYDATIGLPLTAWLENPEAYDSSDSDSCSAWSAPGSPFSFLSTLSPPLSPVNCHSSDSADGYSSDADDHFTPLRSPSPAPLLTIAPAELSTASCKPETTTLNSFDCASNAHPFEPMVHAPRPISLRRDVVGGLETMVHSPPRREAKLEAPCYYAQPPQRLELEIIQLDFNERPPSRPPSCKSEGHRVGKSRRRSKGSRKVRSVCPFPRCKMTATRPADINRHCETIHCRPCLPQIYAETGKDRLWCMGCLMRLSRSDSRVRHEKTCPHFADYLANNCIRNPILFLPLPEIYAENDRNYRLWCLACFATFPHPGDRHAHEGDCKRRKDAEESKRIEEEKLKRFDPIEVDL</sequence>
<dbReference type="EMBL" id="JARJLG010000057">
    <property type="protein sequence ID" value="KAJ7757731.1"/>
    <property type="molecule type" value="Genomic_DNA"/>
</dbReference>
<organism evidence="2 3">
    <name type="scientific">Mycena maculata</name>
    <dbReference type="NCBI Taxonomy" id="230809"/>
    <lineage>
        <taxon>Eukaryota</taxon>
        <taxon>Fungi</taxon>
        <taxon>Dikarya</taxon>
        <taxon>Basidiomycota</taxon>
        <taxon>Agaricomycotina</taxon>
        <taxon>Agaricomycetes</taxon>
        <taxon>Agaricomycetidae</taxon>
        <taxon>Agaricales</taxon>
        <taxon>Marasmiineae</taxon>
        <taxon>Mycenaceae</taxon>
        <taxon>Mycena</taxon>
    </lineage>
</organism>
<proteinExistence type="predicted"/>
<gene>
    <name evidence="2" type="ORF">DFH07DRAFT_458291</name>
</gene>